<dbReference type="VEuPathDB" id="PlasmoDB:PY05077"/>
<evidence type="ECO:0000313" key="3">
    <source>
        <dbReference type="Proteomes" id="UP000072874"/>
    </source>
</evidence>
<dbReference type="OMA" id="NECKNFM"/>
<dbReference type="GO" id="GO:0003676">
    <property type="term" value="F:nucleic acid binding"/>
    <property type="evidence" value="ECO:0007669"/>
    <property type="project" value="InterPro"/>
</dbReference>
<dbReference type="EMBL" id="LM993665">
    <property type="protein sequence ID" value="VTZ79456.1"/>
    <property type="molecule type" value="Genomic_DNA"/>
</dbReference>
<dbReference type="AlphaFoldDB" id="A0A077Y620"/>
<accession>A0A077Y620</accession>
<dbReference type="SUPFAM" id="SSF54928">
    <property type="entry name" value="RNA-binding domain, RBD"/>
    <property type="match status" value="1"/>
</dbReference>
<dbReference type="RefSeq" id="XP_725478.1">
    <property type="nucleotide sequence ID" value="XM_720385.1"/>
</dbReference>
<reference evidence="3 4" key="1">
    <citation type="journal article" date="2014" name="BMC Biol.">
        <title>A comprehensive evaluation of rodent malaria parasite genomes and gene expression.</title>
        <authorList>
            <person name="Otto T.D."/>
            <person name="Bohme U."/>
            <person name="Jackson A.P."/>
            <person name="Hunt M."/>
            <person name="Franke-Fayard B."/>
            <person name="Hoeijmakers W.A."/>
            <person name="Religa A.A."/>
            <person name="Robertson L."/>
            <person name="Sanders M."/>
            <person name="Ogun S.A."/>
            <person name="Cunningham D."/>
            <person name="Erhart A."/>
            <person name="Billker O."/>
            <person name="Khan S.M."/>
            <person name="Stunnenberg H.G."/>
            <person name="Langhorne J."/>
            <person name="Holder A.A."/>
            <person name="Waters A.P."/>
            <person name="Newbold C.I."/>
            <person name="Pain A."/>
            <person name="Berriman M."/>
            <person name="Janse C.J."/>
        </authorList>
    </citation>
    <scope>NUCLEOTIDE SEQUENCE [LARGE SCALE GENOMIC DNA]</scope>
    <source>
        <strain evidence="2 3">17X</strain>
        <strain evidence="1 4">YM</strain>
    </source>
</reference>
<evidence type="ECO:0000313" key="4">
    <source>
        <dbReference type="Proteomes" id="UP000072904"/>
    </source>
</evidence>
<dbReference type="Proteomes" id="UP000072874">
    <property type="component" value="Chromosome 11"/>
</dbReference>
<dbReference type="OrthoDB" id="360590at2759"/>
<reference evidence="2" key="4">
    <citation type="submission" date="2019-05" db="EMBL/GenBank/DDBJ databases">
        <authorList>
            <consortium name="Pathogen Informatics"/>
        </authorList>
    </citation>
    <scope>NUCLEOTIDE SEQUENCE</scope>
    <source>
        <strain evidence="2">17X</strain>
    </source>
</reference>
<dbReference type="KEGG" id="pyo:PY17X_1118000"/>
<sequence>MNSSYRKTRTIELQKRKVTQSKNVSSLSERKLPNIYAPKDFDENSTIIVCNFPQTTTINECRNFMQWIGPIIKVEKIPSLMQENNFVVVFCNPYFAEVALETPLLYENKTKLFTRAVEKRDTLWKGINDMFTTNINFFS</sequence>
<dbReference type="Proteomes" id="UP000072904">
    <property type="component" value="Chromosome 11"/>
</dbReference>
<reference evidence="1" key="2">
    <citation type="submission" date="2014-05" db="EMBL/GenBank/DDBJ databases">
        <authorList>
            <person name="Aslett A.Martin."/>
            <person name="De Silva Nishadi"/>
        </authorList>
    </citation>
    <scope>NUCLEOTIDE SEQUENCE</scope>
    <source>
        <strain evidence="1">YM</strain>
    </source>
</reference>
<protein>
    <recommendedName>
        <fullName evidence="5">RNA-binding protein</fullName>
    </recommendedName>
</protein>
<organism evidence="1 4">
    <name type="scientific">Plasmodium yoelii</name>
    <dbReference type="NCBI Taxonomy" id="5861"/>
    <lineage>
        <taxon>Eukaryota</taxon>
        <taxon>Sar</taxon>
        <taxon>Alveolata</taxon>
        <taxon>Apicomplexa</taxon>
        <taxon>Aconoidasida</taxon>
        <taxon>Haemosporida</taxon>
        <taxon>Plasmodiidae</taxon>
        <taxon>Plasmodium</taxon>
        <taxon>Plasmodium (Vinckeia)</taxon>
    </lineage>
</organism>
<dbReference type="InterPro" id="IPR035979">
    <property type="entry name" value="RBD_domain_sf"/>
</dbReference>
<dbReference type="VEuPathDB" id="PlasmoDB:Py17XNL_001105583"/>
<dbReference type="EMBL" id="LK934639">
    <property type="protein sequence ID" value="CDU18871.1"/>
    <property type="molecule type" value="Genomic_DNA"/>
</dbReference>
<dbReference type="GeneID" id="3790812"/>
<evidence type="ECO:0008006" key="5">
    <source>
        <dbReference type="Google" id="ProtNLM"/>
    </source>
</evidence>
<dbReference type="VEuPathDB" id="PlasmoDB:PY17X_1118000"/>
<evidence type="ECO:0000313" key="2">
    <source>
        <dbReference type="EMBL" id="VTZ79456.1"/>
    </source>
</evidence>
<gene>
    <name evidence="2" type="ORF">PY17X_1118000</name>
    <name evidence="1" type="ORF">PYYM_1118900</name>
</gene>
<proteinExistence type="predicted"/>
<name>A0A077Y620_PLAYE</name>
<dbReference type="VEuPathDB" id="PlasmoDB:PYYM_1118900"/>
<reference evidence="2" key="3">
    <citation type="submission" date="2014-05" db="EMBL/GenBank/DDBJ databases">
        <authorList>
            <person name="Aslett M.A."/>
            <person name="De Silva N."/>
        </authorList>
    </citation>
    <scope>NUCLEOTIDE SEQUENCE</scope>
    <source>
        <strain evidence="2">17X</strain>
    </source>
</reference>
<evidence type="ECO:0000313" key="1">
    <source>
        <dbReference type="EMBL" id="CDU18871.1"/>
    </source>
</evidence>